<evidence type="ECO:0000256" key="1">
    <source>
        <dbReference type="SAM" id="MobiDB-lite"/>
    </source>
</evidence>
<accession>A0A9Q9SSD4</accession>
<protein>
    <submittedName>
        <fullName evidence="2">Uncharacterized protein</fullName>
    </submittedName>
</protein>
<organism evidence="2">
    <name type="scientific">Moorena producens (strain JHB)</name>
    <dbReference type="NCBI Taxonomy" id="1454205"/>
    <lineage>
        <taxon>Bacteria</taxon>
        <taxon>Bacillati</taxon>
        <taxon>Cyanobacteriota</taxon>
        <taxon>Cyanophyceae</taxon>
        <taxon>Coleofasciculales</taxon>
        <taxon>Coleofasciculaceae</taxon>
        <taxon>Moorena</taxon>
    </lineage>
</organism>
<dbReference type="Proteomes" id="UP000176944">
    <property type="component" value="Chromosome"/>
</dbReference>
<reference evidence="2" key="2">
    <citation type="submission" date="2022-10" db="EMBL/GenBank/DDBJ databases">
        <authorList>
            <person name="Ngo T.-E."/>
        </authorList>
    </citation>
    <scope>NUCLEOTIDE SEQUENCE</scope>
    <source>
        <strain evidence="2">JHB</strain>
    </source>
</reference>
<name>A0A9Q9SSD4_MOOP1</name>
<feature type="compositionally biased region" description="Polar residues" evidence="1">
    <location>
        <begin position="50"/>
        <end position="61"/>
    </location>
</feature>
<reference evidence="2" key="1">
    <citation type="journal article" date="2017" name="Proc. Natl. Acad. Sci. U.S.A.">
        <title>Comparative genomics uncovers the prolific and distinctive metabolic potential of the cyanobacterial genus Moorea.</title>
        <authorList>
            <person name="Leao T."/>
            <person name="Castelao G."/>
            <person name="Korobeynikov A."/>
            <person name="Monroe E.A."/>
            <person name="Podell S."/>
            <person name="Glukhov E."/>
            <person name="Allen E.E."/>
            <person name="Gerwick W.H."/>
            <person name="Gerwick L."/>
        </authorList>
    </citation>
    <scope>NUCLEOTIDE SEQUENCE</scope>
    <source>
        <strain evidence="2">JHB</strain>
    </source>
</reference>
<gene>
    <name evidence="2" type="ORF">BJP36_40975</name>
</gene>
<sequence>MKLEQLRLKTVLDAVAHGGNPQDLNGAFSVMARDCSPSRVAPLHRFSDASIPQSQSDPKPI</sequence>
<dbReference type="AlphaFoldDB" id="A0A9Q9SSD4"/>
<feature type="region of interest" description="Disordered" evidence="1">
    <location>
        <begin position="42"/>
        <end position="61"/>
    </location>
</feature>
<proteinExistence type="predicted"/>
<evidence type="ECO:0000313" key="2">
    <source>
        <dbReference type="EMBL" id="WAN68741.1"/>
    </source>
</evidence>
<dbReference type="EMBL" id="CP017708">
    <property type="protein sequence ID" value="WAN68741.1"/>
    <property type="molecule type" value="Genomic_DNA"/>
</dbReference>